<dbReference type="STRING" id="197479.BFW38_08040"/>
<comment type="caution">
    <text evidence="2">The sequence shown here is derived from an EMBL/GenBank/DDBJ whole genome shotgun (WGS) entry which is preliminary data.</text>
</comment>
<dbReference type="InterPro" id="IPR036188">
    <property type="entry name" value="FAD/NAD-bd_sf"/>
</dbReference>
<dbReference type="InterPro" id="IPR038732">
    <property type="entry name" value="HpyO/CreE_NAD-binding"/>
</dbReference>
<dbReference type="SUPFAM" id="SSF51905">
    <property type="entry name" value="FAD/NAD(P)-binding domain"/>
    <property type="match status" value="1"/>
</dbReference>
<keyword evidence="3" id="KW-1185">Reference proteome</keyword>
<feature type="domain" description="FAD-dependent urate hydroxylase HpyO/Asp monooxygenase CreE-like FAD/NAD(P)-binding" evidence="1">
    <location>
        <begin position="12"/>
        <end position="99"/>
    </location>
</feature>
<dbReference type="PANTHER" id="PTHR40254">
    <property type="entry name" value="BLR0577 PROTEIN"/>
    <property type="match status" value="1"/>
</dbReference>
<sequence length="422" mass="47594">MKSSLLGVDSCTAGDFAHWLKDSSPQVEGLMQEYAPRILMGQYLQEVVSDIAQKFNHSGIQFARVNASVRNVRRTSAGFEVHTANGVRLVDYIVLAVGHLRKRSAFPDIEQYFSNPYHDLSRIKKIPAGSKVGVLGTKLTAVDMALLLRRIGVAHVHMFSNSGQLPLVRGLIPTSCEDVAFEKCPGKSILDFFRWFRREKTYAPEYVGFITMRDVSVRLEHEIEAAAHVRDWQLWLDGSKGWIDDYWLRMSTKEKRRFYRKYQGLWMSYRHPMPLANALKIRSMLRAGELSVHAGYKSMRLKANEHFEVDVSDSLLELDYVIDATGVSGNLAKLDSVLVENLIDSGMLSQYEFGGVAIDPETHQLFEQPGAYAIGPLTQGSLFYVSAMERLVIHAERVAEHIVKSQCPARSVHNPLYVGARS</sequence>
<organism evidence="2 3">
    <name type="scientific">Terasakiispira papahanaumokuakeensis</name>
    <dbReference type="NCBI Taxonomy" id="197479"/>
    <lineage>
        <taxon>Bacteria</taxon>
        <taxon>Pseudomonadati</taxon>
        <taxon>Pseudomonadota</taxon>
        <taxon>Gammaproteobacteria</taxon>
        <taxon>Oceanospirillales</taxon>
        <taxon>Terasakiispira</taxon>
    </lineage>
</organism>
<dbReference type="Gene3D" id="3.50.50.60">
    <property type="entry name" value="FAD/NAD(P)-binding domain"/>
    <property type="match status" value="1"/>
</dbReference>
<protein>
    <recommendedName>
        <fullName evidence="1">FAD-dependent urate hydroxylase HpyO/Asp monooxygenase CreE-like FAD/NAD(P)-binding domain-containing protein</fullName>
    </recommendedName>
</protein>
<evidence type="ECO:0000313" key="3">
    <source>
        <dbReference type="Proteomes" id="UP000094291"/>
    </source>
</evidence>
<evidence type="ECO:0000313" key="2">
    <source>
        <dbReference type="EMBL" id="ODC03505.1"/>
    </source>
</evidence>
<reference evidence="2 3" key="1">
    <citation type="submission" date="2016-08" db="EMBL/GenBank/DDBJ databases">
        <authorList>
            <person name="Seilhamer J.J."/>
        </authorList>
    </citation>
    <scope>NUCLEOTIDE SEQUENCE [LARGE SCALE GENOMIC DNA]</scope>
    <source>
        <strain evidence="2 3">PH27A</strain>
    </source>
</reference>
<gene>
    <name evidence="2" type="ORF">BFW38_08040</name>
</gene>
<name>A0A1E2VA23_9GAMM</name>
<proteinExistence type="predicted"/>
<dbReference type="Pfam" id="PF13454">
    <property type="entry name" value="NAD_binding_9"/>
    <property type="match status" value="1"/>
</dbReference>
<evidence type="ECO:0000259" key="1">
    <source>
        <dbReference type="Pfam" id="PF13454"/>
    </source>
</evidence>
<dbReference type="Proteomes" id="UP000094291">
    <property type="component" value="Unassembled WGS sequence"/>
</dbReference>
<dbReference type="EMBL" id="MDTQ01000001">
    <property type="protein sequence ID" value="ODC03505.1"/>
    <property type="molecule type" value="Genomic_DNA"/>
</dbReference>
<dbReference type="PANTHER" id="PTHR40254:SF1">
    <property type="entry name" value="BLR0577 PROTEIN"/>
    <property type="match status" value="1"/>
</dbReference>
<dbReference type="InterPro" id="IPR052189">
    <property type="entry name" value="L-asp_N-monooxygenase_NS-form"/>
</dbReference>
<accession>A0A1E2VA23</accession>
<dbReference type="AlphaFoldDB" id="A0A1E2VA23"/>